<feature type="transmembrane region" description="Helical" evidence="1">
    <location>
        <begin position="15"/>
        <end position="34"/>
    </location>
</feature>
<evidence type="ECO:0000313" key="2">
    <source>
        <dbReference type="EMBL" id="PDX80833.1"/>
    </source>
</evidence>
<keyword evidence="1" id="KW-0812">Transmembrane</keyword>
<evidence type="ECO:0000313" key="5">
    <source>
        <dbReference type="Proteomes" id="UP000261079"/>
    </source>
</evidence>
<dbReference type="Proteomes" id="UP000220005">
    <property type="component" value="Unassembled WGS sequence"/>
</dbReference>
<dbReference type="RefSeq" id="WP_097839765.1">
    <property type="nucleotide sequence ID" value="NZ_NMTY01000024.1"/>
</dbReference>
<reference evidence="3 5" key="3">
    <citation type="submission" date="2018-08" db="EMBL/GenBank/DDBJ databases">
        <title>A genome reference for cultivated species of the human gut microbiota.</title>
        <authorList>
            <person name="Zou Y."/>
            <person name="Xue W."/>
            <person name="Luo G."/>
        </authorList>
    </citation>
    <scope>NUCLEOTIDE SEQUENCE [LARGE SCALE GENOMIC DNA]</scope>
    <source>
        <strain evidence="3 5">AM42-11AC</strain>
    </source>
</reference>
<dbReference type="Proteomes" id="UP000261079">
    <property type="component" value="Unassembled WGS sequence"/>
</dbReference>
<reference evidence="2" key="2">
    <citation type="submission" date="2017-07" db="EMBL/GenBank/DDBJ databases">
        <authorList>
            <person name="Sun Z.S."/>
            <person name="Albrecht U."/>
            <person name="Echele G."/>
            <person name="Lee C.C."/>
        </authorList>
    </citation>
    <scope>NUCLEOTIDE SEQUENCE</scope>
    <source>
        <strain evidence="2">CNCM I 4575</strain>
    </source>
</reference>
<evidence type="ECO:0000313" key="3">
    <source>
        <dbReference type="EMBL" id="RGC03620.1"/>
    </source>
</evidence>
<feature type="transmembrane region" description="Helical" evidence="1">
    <location>
        <begin position="46"/>
        <end position="67"/>
    </location>
</feature>
<comment type="caution">
    <text evidence="2">The sequence shown here is derived from an EMBL/GenBank/DDBJ whole genome shotgun (WGS) entry which is preliminary data.</text>
</comment>
<reference evidence="2 4" key="1">
    <citation type="journal article" date="2017" name="Front. Microbiol.">
        <title>New Insights into the Diversity of the Genus Faecalibacterium.</title>
        <authorList>
            <person name="Benevides L."/>
            <person name="Burman S."/>
            <person name="Martin R."/>
            <person name="Robert V."/>
            <person name="Thomas M."/>
            <person name="Miquel S."/>
            <person name="Chain F."/>
            <person name="Sokol H."/>
            <person name="Bermudez-Humaran L.G."/>
            <person name="Morrison M."/>
            <person name="Langella P."/>
            <person name="Azevedo V.A."/>
            <person name="Chatel J.M."/>
            <person name="Soares S."/>
        </authorList>
    </citation>
    <scope>NUCLEOTIDE SEQUENCE [LARGE SCALE GENOMIC DNA]</scope>
    <source>
        <strain evidence="2 4">CNCM I 4575</strain>
    </source>
</reference>
<dbReference type="EMBL" id="QVEZ01000015">
    <property type="protein sequence ID" value="RGC03620.1"/>
    <property type="molecule type" value="Genomic_DNA"/>
</dbReference>
<keyword evidence="1" id="KW-1133">Transmembrane helix</keyword>
<evidence type="ECO:0000256" key="1">
    <source>
        <dbReference type="SAM" id="Phobius"/>
    </source>
</evidence>
<organism evidence="2 4">
    <name type="scientific">Faecalibacterium prausnitzii</name>
    <dbReference type="NCBI Taxonomy" id="853"/>
    <lineage>
        <taxon>Bacteria</taxon>
        <taxon>Bacillati</taxon>
        <taxon>Bacillota</taxon>
        <taxon>Clostridia</taxon>
        <taxon>Eubacteriales</taxon>
        <taxon>Oscillospiraceae</taxon>
        <taxon>Faecalibacterium</taxon>
    </lineage>
</organism>
<sequence length="72" mass="8270">MYYQDVTVWTVIKRFLLGWLAAGAVLVLISCVRYRQCIAAAIANNTWAWINAVMPIGIVIIMLWVLIRSFLR</sequence>
<protein>
    <submittedName>
        <fullName evidence="2">Uncharacterized protein</fullName>
    </submittedName>
</protein>
<dbReference type="EMBL" id="NMTY01000024">
    <property type="protein sequence ID" value="PDX80833.1"/>
    <property type="molecule type" value="Genomic_DNA"/>
</dbReference>
<gene>
    <name evidence="2" type="ORF">CGS58_10040</name>
    <name evidence="3" type="ORF">DW905_14070</name>
</gene>
<accession>A0A2A7AP44</accession>
<evidence type="ECO:0000313" key="4">
    <source>
        <dbReference type="Proteomes" id="UP000220005"/>
    </source>
</evidence>
<keyword evidence="1" id="KW-0472">Membrane</keyword>
<proteinExistence type="predicted"/>
<dbReference type="AlphaFoldDB" id="A0A2A7AP44"/>
<name>A0A2A7AP44_9FIRM</name>